<dbReference type="Pfam" id="PF01244">
    <property type="entry name" value="Peptidase_M19"/>
    <property type="match status" value="1"/>
</dbReference>
<name>A0A124BRV9_9DEIO</name>
<organism evidence="1 2">
    <name type="scientific">Deinococcus grandis</name>
    <dbReference type="NCBI Taxonomy" id="57498"/>
    <lineage>
        <taxon>Bacteria</taxon>
        <taxon>Thermotogati</taxon>
        <taxon>Deinococcota</taxon>
        <taxon>Deinococci</taxon>
        <taxon>Deinococcales</taxon>
        <taxon>Deinococcaceae</taxon>
        <taxon>Deinococcus</taxon>
    </lineage>
</organism>
<proteinExistence type="predicted"/>
<comment type="caution">
    <text evidence="1">The sequence shown here is derived from an EMBL/GenBank/DDBJ whole genome shotgun (WGS) entry which is preliminary data.</text>
</comment>
<dbReference type="PROSITE" id="PS51365">
    <property type="entry name" value="RENAL_DIPEPTIDASE_2"/>
    <property type="match status" value="1"/>
</dbReference>
<reference evidence="2" key="1">
    <citation type="submission" date="2015-11" db="EMBL/GenBank/DDBJ databases">
        <title>Draft Genome Sequence of the Radioresistant Bacterium Deinococcus grandis, Isolated from Freshwater Fish in Japan.</title>
        <authorList>
            <person name="Satoh K."/>
            <person name="Onodera T."/>
            <person name="Omoso K."/>
            <person name="Takeda-Yano K."/>
            <person name="Katayama T."/>
            <person name="Oono Y."/>
            <person name="Narumi I."/>
        </authorList>
    </citation>
    <scope>NUCLEOTIDE SEQUENCE [LARGE SCALE GENOMIC DNA]</scope>
    <source>
        <strain evidence="2">ATCC 43672</strain>
    </source>
</reference>
<dbReference type="SUPFAM" id="SSF51556">
    <property type="entry name" value="Metallo-dependent hydrolases"/>
    <property type="match status" value="1"/>
</dbReference>
<dbReference type="Proteomes" id="UP000056209">
    <property type="component" value="Unassembled WGS sequence"/>
</dbReference>
<dbReference type="EMBL" id="BCMS01000001">
    <property type="protein sequence ID" value="GAQ22427.1"/>
    <property type="molecule type" value="Genomic_DNA"/>
</dbReference>
<dbReference type="InterPro" id="IPR032466">
    <property type="entry name" value="Metal_Hydrolase"/>
</dbReference>
<dbReference type="PANTHER" id="PTHR10443:SF12">
    <property type="entry name" value="DIPEPTIDASE"/>
    <property type="match status" value="1"/>
</dbReference>
<keyword evidence="2" id="KW-1185">Reference proteome</keyword>
<evidence type="ECO:0000313" key="2">
    <source>
        <dbReference type="Proteomes" id="UP000056209"/>
    </source>
</evidence>
<dbReference type="Gene3D" id="3.20.20.140">
    <property type="entry name" value="Metal-dependent hydrolases"/>
    <property type="match status" value="1"/>
</dbReference>
<dbReference type="GO" id="GO:0006508">
    <property type="term" value="P:proteolysis"/>
    <property type="evidence" value="ECO:0007669"/>
    <property type="project" value="InterPro"/>
</dbReference>
<protein>
    <submittedName>
        <fullName evidence="1">Zn-dependent dipeptidase, microsomal dipeptidase</fullName>
    </submittedName>
</protein>
<dbReference type="RefSeq" id="WP_236704739.1">
    <property type="nucleotide sequence ID" value="NZ_BCMS01000001.1"/>
</dbReference>
<dbReference type="PANTHER" id="PTHR10443">
    <property type="entry name" value="MICROSOMAL DIPEPTIDASE"/>
    <property type="match status" value="1"/>
</dbReference>
<dbReference type="InterPro" id="IPR008257">
    <property type="entry name" value="Pept_M19"/>
</dbReference>
<dbReference type="GO" id="GO:0070573">
    <property type="term" value="F:metallodipeptidase activity"/>
    <property type="evidence" value="ECO:0007669"/>
    <property type="project" value="InterPro"/>
</dbReference>
<dbReference type="AlphaFoldDB" id="A0A124BRV9"/>
<sequence>MTLPDLPARVAAAGLVIDGHLDLAYNAVLAGRDLTLPLDDLRRREGPGARDVATVTLPELRAGRVALVLGTLFCLPRGDAAPGGYTTPAEARAQALTQLDTYRRWQDAGLVRLLTPGPDVAAHLHAAALDPHGTPTGVVLLMEGADALRTPDDLPFWVDAGVHIIGPAWKRTRYAAGTGTPGGLTDAGRDLIRAMHEQRVTLDASHLAEQAFWEALDLTGDVIASHSNARARVPTDRHLSDDMLRAVAARGGMIGAVLYSGFLRPGWQRGHPPATRDDTRAMLAHLGAVAGWDHIGLGSDLDGGFGQHEFPDGLDRAADLTHVADLAPPGWRAALRAGNWARWLTRPR</sequence>
<gene>
    <name evidence="1" type="ORF">DEIGR_102454</name>
</gene>
<accession>A0A124BRV9</accession>
<evidence type="ECO:0000313" key="1">
    <source>
        <dbReference type="EMBL" id="GAQ22427.1"/>
    </source>
</evidence>